<name>A0A8G1ECT6_9RHOB</name>
<protein>
    <submittedName>
        <fullName evidence="6">Tellurium resistance protein</fullName>
    </submittedName>
</protein>
<keyword evidence="2 5" id="KW-0812">Transmembrane</keyword>
<feature type="transmembrane region" description="Helical" evidence="5">
    <location>
        <begin position="184"/>
        <end position="203"/>
    </location>
</feature>
<comment type="subcellular location">
    <subcellularLocation>
        <location evidence="1">Membrane</location>
        <topology evidence="1">Multi-pass membrane protein</topology>
    </subcellularLocation>
</comment>
<dbReference type="Gene3D" id="1.50.10.150">
    <property type="entry name" value="Voltage-dependent anion channel"/>
    <property type="match status" value="1"/>
</dbReference>
<dbReference type="InterPro" id="IPR052951">
    <property type="entry name" value="Tellurite_res_ion_channel"/>
</dbReference>
<feature type="transmembrane region" description="Helical" evidence="5">
    <location>
        <begin position="159"/>
        <end position="178"/>
    </location>
</feature>
<accession>A0A8G1ECT6</accession>
<feature type="transmembrane region" description="Helical" evidence="5">
    <location>
        <begin position="63"/>
        <end position="81"/>
    </location>
</feature>
<dbReference type="GO" id="GO:0005886">
    <property type="term" value="C:plasma membrane"/>
    <property type="evidence" value="ECO:0007669"/>
    <property type="project" value="TreeGrafter"/>
</dbReference>
<evidence type="ECO:0000256" key="3">
    <source>
        <dbReference type="ARBA" id="ARBA00022989"/>
    </source>
</evidence>
<organism evidence="6 7">
    <name type="scientific">Neotabrizicola shimadae</name>
    <dbReference type="NCBI Taxonomy" id="2807096"/>
    <lineage>
        <taxon>Bacteria</taxon>
        <taxon>Pseudomonadati</taxon>
        <taxon>Pseudomonadota</taxon>
        <taxon>Alphaproteobacteria</taxon>
        <taxon>Rhodobacterales</taxon>
        <taxon>Paracoccaceae</taxon>
        <taxon>Neotabrizicola</taxon>
    </lineage>
</organism>
<keyword evidence="7" id="KW-1185">Reference proteome</keyword>
<dbReference type="KEGG" id="nsm:JO391_05540"/>
<feature type="transmembrane region" description="Helical" evidence="5">
    <location>
        <begin position="270"/>
        <end position="289"/>
    </location>
</feature>
<dbReference type="PANTHER" id="PTHR37955">
    <property type="entry name" value="TELLURITE RESISTANCE PROTEIN TEHA"/>
    <property type="match status" value="1"/>
</dbReference>
<proteinExistence type="predicted"/>
<feature type="transmembrane region" description="Helical" evidence="5">
    <location>
        <begin position="295"/>
        <end position="316"/>
    </location>
</feature>
<dbReference type="InterPro" id="IPR004695">
    <property type="entry name" value="SLAC1/Mae1/Ssu1/TehA"/>
</dbReference>
<dbReference type="AlphaFoldDB" id="A0A8G1ECT6"/>
<evidence type="ECO:0000256" key="5">
    <source>
        <dbReference type="SAM" id="Phobius"/>
    </source>
</evidence>
<feature type="transmembrane region" description="Helical" evidence="5">
    <location>
        <begin position="240"/>
        <end position="263"/>
    </location>
</feature>
<evidence type="ECO:0000313" key="6">
    <source>
        <dbReference type="EMBL" id="QYZ70975.1"/>
    </source>
</evidence>
<evidence type="ECO:0000256" key="1">
    <source>
        <dbReference type="ARBA" id="ARBA00004141"/>
    </source>
</evidence>
<dbReference type="EMBL" id="CP069370">
    <property type="protein sequence ID" value="QYZ70975.1"/>
    <property type="molecule type" value="Genomic_DNA"/>
</dbReference>
<reference evidence="6" key="1">
    <citation type="submission" date="2021-02" db="EMBL/GenBank/DDBJ databases">
        <title>Rhodobacter shimadae sp. nov., an aerobic anoxygenic phototrophic bacterium isolated from a hot spring.</title>
        <authorList>
            <person name="Muramatsu S."/>
            <person name="Haruta S."/>
            <person name="Hirose S."/>
            <person name="Hanada S."/>
        </authorList>
    </citation>
    <scope>NUCLEOTIDE SEQUENCE</scope>
    <source>
        <strain evidence="6">N10</strain>
    </source>
</reference>
<dbReference type="Pfam" id="PF03595">
    <property type="entry name" value="SLAC1"/>
    <property type="match status" value="1"/>
</dbReference>
<sequence>MANEPPRFRPRPYPPPEFPPRRLPLFARMPPAVFPAILGLIGLGLALRRALTELGGPVDPANAVLGAMTGLWAFAAVGYAVKLARRPGVLAEDLRILPGRAGLAAATMGLMAIAAALAPMAPAVARVVLVAGLVLHAGVALAILAVFHAGPPEMRQVTPVWHLSFVGFIVGGLAAPALGWPVLAQALVIVTGALALAIWTLSARQFARMVPPAPLRPLLVIHVAPAALLSQVSFNLGWTALAYGFAAGALVLALVLSASVRWLTAAGFSALWGAFTFPMTALAAALIALGGVSMIPGLVALGVALVAVPWIGYRVLKSWAGGSLAQKTNAATA</sequence>
<gene>
    <name evidence="6" type="ORF">JO391_05540</name>
</gene>
<evidence type="ECO:0000313" key="7">
    <source>
        <dbReference type="Proteomes" id="UP000826300"/>
    </source>
</evidence>
<dbReference type="RefSeq" id="WP_220663192.1">
    <property type="nucleotide sequence ID" value="NZ_CP069370.1"/>
</dbReference>
<feature type="transmembrane region" description="Helical" evidence="5">
    <location>
        <begin position="101"/>
        <end position="121"/>
    </location>
</feature>
<dbReference type="CDD" id="cd09322">
    <property type="entry name" value="TDT_TehA_like"/>
    <property type="match status" value="1"/>
</dbReference>
<evidence type="ECO:0000256" key="2">
    <source>
        <dbReference type="ARBA" id="ARBA00022692"/>
    </source>
</evidence>
<dbReference type="Proteomes" id="UP000826300">
    <property type="component" value="Chromosome"/>
</dbReference>
<keyword evidence="4 5" id="KW-0472">Membrane</keyword>
<keyword evidence="3 5" id="KW-1133">Transmembrane helix</keyword>
<dbReference type="InterPro" id="IPR038665">
    <property type="entry name" value="Voltage-dep_anion_channel_sf"/>
</dbReference>
<feature type="transmembrane region" description="Helical" evidence="5">
    <location>
        <begin position="215"/>
        <end position="234"/>
    </location>
</feature>
<evidence type="ECO:0000256" key="4">
    <source>
        <dbReference type="ARBA" id="ARBA00023136"/>
    </source>
</evidence>
<feature type="transmembrane region" description="Helical" evidence="5">
    <location>
        <begin position="127"/>
        <end position="147"/>
    </location>
</feature>
<feature type="transmembrane region" description="Helical" evidence="5">
    <location>
        <begin position="32"/>
        <end position="51"/>
    </location>
</feature>
<dbReference type="PANTHER" id="PTHR37955:SF1">
    <property type="entry name" value="DEP DOMAIN-CONTAINING PROTEIN"/>
    <property type="match status" value="1"/>
</dbReference>
<dbReference type="GO" id="GO:0046583">
    <property type="term" value="F:monoatomic cation efflux transmembrane transporter activity"/>
    <property type="evidence" value="ECO:0007669"/>
    <property type="project" value="TreeGrafter"/>
</dbReference>